<protein>
    <submittedName>
        <fullName evidence="3">EAL domain protein</fullName>
    </submittedName>
</protein>
<dbReference type="InterPro" id="IPR050706">
    <property type="entry name" value="Cyclic-di-GMP_PDE-like"/>
</dbReference>
<dbReference type="Proteomes" id="UP000002010">
    <property type="component" value="Chromosome"/>
</dbReference>
<dbReference type="InterPro" id="IPR035919">
    <property type="entry name" value="EAL_sf"/>
</dbReference>
<dbReference type="KEGG" id="lhk:LHK_01170"/>
<dbReference type="eggNOG" id="COG2200">
    <property type="taxonomic scope" value="Bacteria"/>
</dbReference>
<reference evidence="3 4" key="1">
    <citation type="journal article" date="2009" name="PLoS Genet.">
        <title>The complete genome and proteome of Laribacter hongkongensis reveal potential mechanisms for adaptations to different temperatures and habitats.</title>
        <authorList>
            <person name="Woo P.C."/>
            <person name="Lau S.K."/>
            <person name="Tse H."/>
            <person name="Teng J.L."/>
            <person name="Curreem S.O."/>
            <person name="Tsang A.K."/>
            <person name="Fan R.Y."/>
            <person name="Wong G.K."/>
            <person name="Huang Y."/>
            <person name="Loman N.J."/>
            <person name="Snyder L.A."/>
            <person name="Cai J.J."/>
            <person name="Huang J.D."/>
            <person name="Mak W."/>
            <person name="Pallen M.J."/>
            <person name="Lok S."/>
            <person name="Yuen K.Y."/>
        </authorList>
    </citation>
    <scope>NUCLEOTIDE SEQUENCE [LARGE SCALE GENOMIC DNA]</scope>
    <source>
        <strain evidence="3 4">HLHK9</strain>
    </source>
</reference>
<dbReference type="RefSeq" id="WP_012696651.1">
    <property type="nucleotide sequence ID" value="NC_012559.1"/>
</dbReference>
<organism evidence="3 4">
    <name type="scientific">Laribacter hongkongensis (strain HLHK9)</name>
    <dbReference type="NCBI Taxonomy" id="557598"/>
    <lineage>
        <taxon>Bacteria</taxon>
        <taxon>Pseudomonadati</taxon>
        <taxon>Pseudomonadota</taxon>
        <taxon>Betaproteobacteria</taxon>
        <taxon>Neisseriales</taxon>
        <taxon>Aquaspirillaceae</taxon>
        <taxon>Laribacter</taxon>
    </lineage>
</organism>
<evidence type="ECO:0000313" key="4">
    <source>
        <dbReference type="Proteomes" id="UP000002010"/>
    </source>
</evidence>
<dbReference type="PROSITE" id="PS50883">
    <property type="entry name" value="EAL"/>
    <property type="match status" value="1"/>
</dbReference>
<dbReference type="InterPro" id="IPR001633">
    <property type="entry name" value="EAL_dom"/>
</dbReference>
<dbReference type="Pfam" id="PF00563">
    <property type="entry name" value="EAL"/>
    <property type="match status" value="1"/>
</dbReference>
<feature type="transmembrane region" description="Helical" evidence="1">
    <location>
        <begin position="250"/>
        <end position="271"/>
    </location>
</feature>
<gene>
    <name evidence="3" type="ordered locus">LHK_01170</name>
</gene>
<dbReference type="PANTHER" id="PTHR33121">
    <property type="entry name" value="CYCLIC DI-GMP PHOSPHODIESTERASE PDEF"/>
    <property type="match status" value="1"/>
</dbReference>
<keyword evidence="4" id="KW-1185">Reference proteome</keyword>
<name>C1D6Q4_LARHH</name>
<dbReference type="CDD" id="cd01948">
    <property type="entry name" value="EAL"/>
    <property type="match status" value="1"/>
</dbReference>
<dbReference type="SMART" id="SM00052">
    <property type="entry name" value="EAL"/>
    <property type="match status" value="1"/>
</dbReference>
<proteinExistence type="predicted"/>
<dbReference type="AlphaFoldDB" id="C1D6Q4"/>
<keyword evidence="1" id="KW-0812">Transmembrane</keyword>
<feature type="transmembrane region" description="Helical" evidence="1">
    <location>
        <begin position="28"/>
        <end position="48"/>
    </location>
</feature>
<dbReference type="SUPFAM" id="SSF141868">
    <property type="entry name" value="EAL domain-like"/>
    <property type="match status" value="1"/>
</dbReference>
<dbReference type="STRING" id="557598.LHK_01170"/>
<sequence>MVIGIDEGWFNWDVIKHQLRPSKVLRKVICTLILMAVFLCILFFYASMNAENEIYSLSKNRITRAYPILDKSMKSVEMDVESISQLHIIDCEKLDKTNQDLVSNNLFLNKILVFDVNTGEVNCSNQDENLNKLHWATGFSNKTGWKWTLPKQENEPELFYLWKIDETHHGAARANIDLLKNTLQIIVGGVTQKTAIRIGDSAIGYDGSKFRLIDGSKTTGPIEIGNKNDDLSVFAQPEKDIKNEMIFRSLPYIAAVAAGGIFLLIFIVMYFMHDNITFRRNVLHGIKNGHFIPFYQKIVGPDKNVCAVEILLRWNKNGRMLVGPTEFIDKSDKLGLLSPIVENAMTRVINDLPSMSIPTGSVISINLTPLQVNDPSIFHKIECFNKKITGLGYKCMVEITEEGLMVDRWVAESLIKKMRAIGISVAIDDFGVGNASLNYIQNYDFNVVKIDRIFIADIHRNPKNLSIVKGLVHMAKELGMIVVAEGVESENQVKILKKLGIDKMQGFLFHKPMPVESMKD</sequence>
<keyword evidence="1" id="KW-1133">Transmembrane helix</keyword>
<dbReference type="HOGENOM" id="CLU_000445_131_3_4"/>
<accession>C1D6Q4</accession>
<evidence type="ECO:0000256" key="1">
    <source>
        <dbReference type="SAM" id="Phobius"/>
    </source>
</evidence>
<dbReference type="Gene3D" id="3.20.20.450">
    <property type="entry name" value="EAL domain"/>
    <property type="match status" value="1"/>
</dbReference>
<dbReference type="GO" id="GO:0071111">
    <property type="term" value="F:cyclic-guanylate-specific phosphodiesterase activity"/>
    <property type="evidence" value="ECO:0007669"/>
    <property type="project" value="InterPro"/>
</dbReference>
<keyword evidence="1" id="KW-0472">Membrane</keyword>
<dbReference type="EMBL" id="CP001154">
    <property type="protein sequence ID" value="ACO74161.1"/>
    <property type="molecule type" value="Genomic_DNA"/>
</dbReference>
<dbReference type="PANTHER" id="PTHR33121:SF79">
    <property type="entry name" value="CYCLIC DI-GMP PHOSPHODIESTERASE PDED-RELATED"/>
    <property type="match status" value="1"/>
</dbReference>
<evidence type="ECO:0000259" key="2">
    <source>
        <dbReference type="PROSITE" id="PS50883"/>
    </source>
</evidence>
<feature type="domain" description="EAL" evidence="2">
    <location>
        <begin position="275"/>
        <end position="520"/>
    </location>
</feature>
<evidence type="ECO:0000313" key="3">
    <source>
        <dbReference type="EMBL" id="ACO74161.1"/>
    </source>
</evidence>